<keyword evidence="6 8" id="KW-0472">Membrane</keyword>
<evidence type="ECO:0000256" key="5">
    <source>
        <dbReference type="ARBA" id="ARBA00022989"/>
    </source>
</evidence>
<keyword evidence="4 8" id="KW-0812">Transmembrane</keyword>
<dbReference type="PATRIC" id="fig|1886670.3.peg.1240"/>
<feature type="transmembrane region" description="Helical" evidence="8">
    <location>
        <begin position="343"/>
        <end position="364"/>
    </location>
</feature>
<dbReference type="Pfam" id="PF01757">
    <property type="entry name" value="Acyl_transf_3"/>
    <property type="match status" value="1"/>
</dbReference>
<comment type="similarity">
    <text evidence="2">Belongs to the acyltransferase 3 family.</text>
</comment>
<dbReference type="InterPro" id="IPR002656">
    <property type="entry name" value="Acyl_transf_3_dom"/>
</dbReference>
<dbReference type="GO" id="GO:0005886">
    <property type="term" value="C:plasma membrane"/>
    <property type="evidence" value="ECO:0007669"/>
    <property type="project" value="UniProtKB-SubCell"/>
</dbReference>
<comment type="caution">
    <text evidence="10">The sequence shown here is derived from an EMBL/GenBank/DDBJ whole genome shotgun (WGS) entry which is preliminary data.</text>
</comment>
<feature type="compositionally biased region" description="Polar residues" evidence="7">
    <location>
        <begin position="387"/>
        <end position="400"/>
    </location>
</feature>
<evidence type="ECO:0000256" key="4">
    <source>
        <dbReference type="ARBA" id="ARBA00022692"/>
    </source>
</evidence>
<feature type="transmembrane region" description="Helical" evidence="8">
    <location>
        <begin position="213"/>
        <end position="233"/>
    </location>
</feature>
<comment type="subcellular location">
    <subcellularLocation>
        <location evidence="1">Cell membrane</location>
        <topology evidence="1">Multi-pass membrane protein</topology>
    </subcellularLocation>
</comment>
<dbReference type="EMBL" id="MDER01000031">
    <property type="protein sequence ID" value="ODP29206.1"/>
    <property type="molecule type" value="Genomic_DNA"/>
</dbReference>
<sequence length="400" mass="46185">MSKERINEWALLRGFAFLAVVMQHSIGEYIYRSGIIQADSIMLGMLYHFTRFGTLTFVFLAGAILFYQYGDGRPYRSVIFRRIGDIYIPFVVWTIIYWIVMQWIFKVPLLRADSVQDIVGQLFAPTNGYHLWFVIMIFQFYLLFPLFRWLGKQFGTHVLAHRSSKQQQQRIIIMLVVIGIVYGWIMWLCYYAMPTWTVEGIWKIVLEHRTSEFIFYFFYFVLGGICGSAIQRWRAVMLKILPWTALAFGIMYIWLGYDLLRFDPVAINLNVSTYLKPTTFIAVVSHMLLMYGLALILVERKGVIVRFLKWCGRYSFGGYLSHALILMGVSYFTRQITMPGLNLIMTILTFMVVAPTAIALTSFLSRLPGGQWLTGSAGKKSKPAIPSHTTRPSSTLPQDS</sequence>
<evidence type="ECO:0000256" key="6">
    <source>
        <dbReference type="ARBA" id="ARBA00023136"/>
    </source>
</evidence>
<feature type="domain" description="Acyltransferase 3" evidence="9">
    <location>
        <begin position="11"/>
        <end position="362"/>
    </location>
</feature>
<accession>A0A1E3L636</accession>
<feature type="transmembrane region" description="Helical" evidence="8">
    <location>
        <begin position="277"/>
        <end position="298"/>
    </location>
</feature>
<name>A0A1E3L636_9BACL</name>
<evidence type="ECO:0000313" key="10">
    <source>
        <dbReference type="EMBL" id="ODP29206.1"/>
    </source>
</evidence>
<feature type="transmembrane region" description="Helical" evidence="8">
    <location>
        <begin position="129"/>
        <end position="150"/>
    </location>
</feature>
<protein>
    <recommendedName>
        <fullName evidence="9">Acyltransferase 3 domain-containing protein</fullName>
    </recommendedName>
</protein>
<feature type="transmembrane region" description="Helical" evidence="8">
    <location>
        <begin position="310"/>
        <end position="331"/>
    </location>
</feature>
<keyword evidence="11" id="KW-1185">Reference proteome</keyword>
<dbReference type="AlphaFoldDB" id="A0A1E3L636"/>
<evidence type="ECO:0000256" key="1">
    <source>
        <dbReference type="ARBA" id="ARBA00004651"/>
    </source>
</evidence>
<evidence type="ECO:0000256" key="8">
    <source>
        <dbReference type="SAM" id="Phobius"/>
    </source>
</evidence>
<dbReference type="STRING" id="1886670.PTI45_01215"/>
<dbReference type="GO" id="GO:0009246">
    <property type="term" value="P:enterobacterial common antigen biosynthetic process"/>
    <property type="evidence" value="ECO:0007669"/>
    <property type="project" value="TreeGrafter"/>
</dbReference>
<evidence type="ECO:0000313" key="11">
    <source>
        <dbReference type="Proteomes" id="UP000094578"/>
    </source>
</evidence>
<evidence type="ECO:0000256" key="7">
    <source>
        <dbReference type="SAM" id="MobiDB-lite"/>
    </source>
</evidence>
<feature type="transmembrane region" description="Helical" evidence="8">
    <location>
        <begin position="171"/>
        <end position="193"/>
    </location>
</feature>
<dbReference type="Proteomes" id="UP000094578">
    <property type="component" value="Unassembled WGS sequence"/>
</dbReference>
<feature type="transmembrane region" description="Helical" evidence="8">
    <location>
        <begin position="9"/>
        <end position="26"/>
    </location>
</feature>
<organism evidence="10 11">
    <name type="scientific">Paenibacillus nuruki</name>
    <dbReference type="NCBI Taxonomy" id="1886670"/>
    <lineage>
        <taxon>Bacteria</taxon>
        <taxon>Bacillati</taxon>
        <taxon>Bacillota</taxon>
        <taxon>Bacilli</taxon>
        <taxon>Bacillales</taxon>
        <taxon>Paenibacillaceae</taxon>
        <taxon>Paenibacillus</taxon>
    </lineage>
</organism>
<dbReference type="PANTHER" id="PTHR40074">
    <property type="entry name" value="O-ACETYLTRANSFERASE WECH"/>
    <property type="match status" value="1"/>
</dbReference>
<keyword evidence="5 8" id="KW-1133">Transmembrane helix</keyword>
<feature type="region of interest" description="Disordered" evidence="7">
    <location>
        <begin position="375"/>
        <end position="400"/>
    </location>
</feature>
<feature type="transmembrane region" description="Helical" evidence="8">
    <location>
        <begin position="240"/>
        <end position="257"/>
    </location>
</feature>
<gene>
    <name evidence="10" type="ORF">PTI45_01215</name>
</gene>
<proteinExistence type="inferred from homology"/>
<evidence type="ECO:0000256" key="3">
    <source>
        <dbReference type="ARBA" id="ARBA00022475"/>
    </source>
</evidence>
<keyword evidence="3" id="KW-1003">Cell membrane</keyword>
<evidence type="ECO:0000256" key="2">
    <source>
        <dbReference type="ARBA" id="ARBA00007400"/>
    </source>
</evidence>
<feature type="transmembrane region" description="Helical" evidence="8">
    <location>
        <begin position="86"/>
        <end position="105"/>
    </location>
</feature>
<dbReference type="GO" id="GO:0016413">
    <property type="term" value="F:O-acetyltransferase activity"/>
    <property type="evidence" value="ECO:0007669"/>
    <property type="project" value="TreeGrafter"/>
</dbReference>
<reference evidence="10 11" key="1">
    <citation type="submission" date="2016-08" db="EMBL/GenBank/DDBJ databases">
        <title>Genome sequencing of Paenibacillus sp. TI45-13ar, isolated from Korean traditional nuruk.</title>
        <authorList>
            <person name="Kim S.-J."/>
        </authorList>
    </citation>
    <scope>NUCLEOTIDE SEQUENCE [LARGE SCALE GENOMIC DNA]</scope>
    <source>
        <strain evidence="10 11">TI45-13ar</strain>
    </source>
</reference>
<feature type="transmembrane region" description="Helical" evidence="8">
    <location>
        <begin position="46"/>
        <end position="66"/>
    </location>
</feature>
<dbReference type="RefSeq" id="WP_069326659.1">
    <property type="nucleotide sequence ID" value="NZ_MDER01000031.1"/>
</dbReference>
<dbReference type="PANTHER" id="PTHR40074:SF2">
    <property type="entry name" value="O-ACETYLTRANSFERASE WECH"/>
    <property type="match status" value="1"/>
</dbReference>
<evidence type="ECO:0000259" key="9">
    <source>
        <dbReference type="Pfam" id="PF01757"/>
    </source>
</evidence>